<organism evidence="1">
    <name type="scientific">viral metagenome</name>
    <dbReference type="NCBI Taxonomy" id="1070528"/>
    <lineage>
        <taxon>unclassified sequences</taxon>
        <taxon>metagenomes</taxon>
        <taxon>organismal metagenomes</taxon>
    </lineage>
</organism>
<dbReference type="AlphaFoldDB" id="A0A6C0BIB8"/>
<protein>
    <submittedName>
        <fullName evidence="1">Uncharacterized protein</fullName>
    </submittedName>
</protein>
<sequence>MSEDSLITKERTGTSFSYYESIDEFNQYRYGGISYSMYHIWNHLLYLICGCGSRRRTT</sequence>
<dbReference type="EMBL" id="MN739154">
    <property type="protein sequence ID" value="QHS91073.1"/>
    <property type="molecule type" value="Genomic_DNA"/>
</dbReference>
<reference evidence="1" key="1">
    <citation type="journal article" date="2020" name="Nature">
        <title>Giant virus diversity and host interactions through global metagenomics.</title>
        <authorList>
            <person name="Schulz F."/>
            <person name="Roux S."/>
            <person name="Paez-Espino D."/>
            <person name="Jungbluth S."/>
            <person name="Walsh D.A."/>
            <person name="Denef V.J."/>
            <person name="McMahon K.D."/>
            <person name="Konstantinidis K.T."/>
            <person name="Eloe-Fadrosh E.A."/>
            <person name="Kyrpides N.C."/>
            <person name="Woyke T."/>
        </authorList>
    </citation>
    <scope>NUCLEOTIDE SEQUENCE</scope>
    <source>
        <strain evidence="1">GVMAG-M-3300013004-44</strain>
    </source>
</reference>
<accession>A0A6C0BIB8</accession>
<evidence type="ECO:0000313" key="1">
    <source>
        <dbReference type="EMBL" id="QHS91073.1"/>
    </source>
</evidence>
<name>A0A6C0BIB8_9ZZZZ</name>
<proteinExistence type="predicted"/>